<evidence type="ECO:0000313" key="7">
    <source>
        <dbReference type="Proteomes" id="UP000253508"/>
    </source>
</evidence>
<evidence type="ECO:0000256" key="3">
    <source>
        <dbReference type="ARBA" id="ARBA00022448"/>
    </source>
</evidence>
<comment type="caution">
    <text evidence="6">The sequence shown here is derived from an EMBL/GenBank/DDBJ whole genome shotgun (WGS) entry which is preliminary data.</text>
</comment>
<dbReference type="EMBL" id="QORO01000004">
    <property type="protein sequence ID" value="RCK58267.1"/>
    <property type="molecule type" value="Genomic_DNA"/>
</dbReference>
<evidence type="ECO:0000313" key="6">
    <source>
        <dbReference type="EMBL" id="RCK58267.1"/>
    </source>
</evidence>
<dbReference type="OrthoDB" id="2509690at2"/>
<dbReference type="GO" id="GO:0030313">
    <property type="term" value="C:cell envelope"/>
    <property type="evidence" value="ECO:0007669"/>
    <property type="project" value="UniProtKB-SubCell"/>
</dbReference>
<evidence type="ECO:0000256" key="1">
    <source>
        <dbReference type="ARBA" id="ARBA00004196"/>
    </source>
</evidence>
<dbReference type="InterPro" id="IPR050490">
    <property type="entry name" value="Bact_solute-bd_prot1"/>
</dbReference>
<dbReference type="InterPro" id="IPR006059">
    <property type="entry name" value="SBP"/>
</dbReference>
<name>A0A367XXC5_9MICO</name>
<comment type="similarity">
    <text evidence="2">Belongs to the bacterial solute-binding protein 1 family.</text>
</comment>
<keyword evidence="3" id="KW-0813">Transport</keyword>
<gene>
    <name evidence="6" type="ORF">DTO57_11300</name>
</gene>
<evidence type="ECO:0000256" key="4">
    <source>
        <dbReference type="ARBA" id="ARBA00022729"/>
    </source>
</evidence>
<dbReference type="Gene3D" id="3.40.190.10">
    <property type="entry name" value="Periplasmic binding protein-like II"/>
    <property type="match status" value="2"/>
</dbReference>
<dbReference type="Pfam" id="PF01547">
    <property type="entry name" value="SBP_bac_1"/>
    <property type="match status" value="1"/>
</dbReference>
<dbReference type="SUPFAM" id="SSF53850">
    <property type="entry name" value="Periplasmic binding protein-like II"/>
    <property type="match status" value="1"/>
</dbReference>
<feature type="signal peptide" evidence="5">
    <location>
        <begin position="1"/>
        <end position="20"/>
    </location>
</feature>
<dbReference type="PANTHER" id="PTHR43649:SF31">
    <property type="entry name" value="SN-GLYCEROL-3-PHOSPHATE-BINDING PERIPLASMIC PROTEIN UGPB"/>
    <property type="match status" value="1"/>
</dbReference>
<organism evidence="6 7">
    <name type="scientific">Microbacterium sorbitolivorans</name>
    <dbReference type="NCBI Taxonomy" id="1867410"/>
    <lineage>
        <taxon>Bacteria</taxon>
        <taxon>Bacillati</taxon>
        <taxon>Actinomycetota</taxon>
        <taxon>Actinomycetes</taxon>
        <taxon>Micrococcales</taxon>
        <taxon>Microbacteriaceae</taxon>
        <taxon>Microbacterium</taxon>
    </lineage>
</organism>
<evidence type="ECO:0000256" key="5">
    <source>
        <dbReference type="SAM" id="SignalP"/>
    </source>
</evidence>
<feature type="chain" id="PRO_5039158768" evidence="5">
    <location>
        <begin position="21"/>
        <end position="441"/>
    </location>
</feature>
<dbReference type="Proteomes" id="UP000253508">
    <property type="component" value="Unassembled WGS sequence"/>
</dbReference>
<dbReference type="RefSeq" id="WP_114118325.1">
    <property type="nucleotide sequence ID" value="NZ_BMHU01000002.1"/>
</dbReference>
<reference evidence="6 7" key="1">
    <citation type="submission" date="2018-07" db="EMBL/GenBank/DDBJ databases">
        <title>Microbacterium endoborsara sp. nov., a novel actinobacterium isolated from Borszczowia aralocaspica.</title>
        <authorList>
            <person name="An D."/>
        </authorList>
    </citation>
    <scope>NUCLEOTIDE SEQUENCE [LARGE SCALE GENOMIC DNA]</scope>
    <source>
        <strain evidence="6 7">C1.15228</strain>
    </source>
</reference>
<keyword evidence="4 5" id="KW-0732">Signal</keyword>
<dbReference type="AlphaFoldDB" id="A0A367XXC5"/>
<dbReference type="PANTHER" id="PTHR43649">
    <property type="entry name" value="ARABINOSE-BINDING PROTEIN-RELATED"/>
    <property type="match status" value="1"/>
</dbReference>
<keyword evidence="7" id="KW-1185">Reference proteome</keyword>
<evidence type="ECO:0000256" key="2">
    <source>
        <dbReference type="ARBA" id="ARBA00008520"/>
    </source>
</evidence>
<accession>A0A367XXC5</accession>
<proteinExistence type="inferred from homology"/>
<sequence>MKNSRTRRILLGTVGITALALPLASCSVGSIGGGGSGDGDGLEISVLIASSGEGAETIQALGEAFTAANPDITVTVETQPGGGEGDNLMKTKLSTGEMNTIFGYNSGSQLQGLKPDDNLVDLSDQSWVADLTEDMKTVVSGENGLYGTPLGASFGGAVLYNKAIYADLGLEVPQDWATFASNNDAIEEAGLDAVIQSYGDPWTSQLWVLGDFANVSAQDPEWAAEYTANNRSYTEQPALQGLLNQQEAAESGWFNEDYASVLYDDALAKLANGEGAHYPILTNAISAIAQNNPDKVDDIGVFALPAQDAADTRLSIWLPNALYIPTSTEGDELDAAKKFLEFVNSPDGCEIQNEYMTPGGPYATSACTLPDDAAPMIADMQEYVDNDLAAPALEFLSPIKGPALEQLTVEVGSGITTADKAAAEYDADVVKQAKQLGIDGW</sequence>
<protein>
    <submittedName>
        <fullName evidence="6">Carbohydrate ABC transporter substrate-binding protein</fullName>
    </submittedName>
</protein>
<comment type="subcellular location">
    <subcellularLocation>
        <location evidence="1">Cell envelope</location>
    </subcellularLocation>
</comment>